<accession>A0A328U1D0</accession>
<dbReference type="Pfam" id="PF18952">
    <property type="entry name" value="DUF5696"/>
    <property type="match status" value="1"/>
</dbReference>
<evidence type="ECO:0000256" key="1">
    <source>
        <dbReference type="SAM" id="Phobius"/>
    </source>
</evidence>
<keyword evidence="1" id="KW-0812">Transmembrane</keyword>
<reference evidence="2 3" key="1">
    <citation type="submission" date="2018-06" db="EMBL/GenBank/DDBJ databases">
        <title>Paenibacillus montanisoli sp. nov., isolated from mountain area soil.</title>
        <authorList>
            <person name="Wu M."/>
        </authorList>
    </citation>
    <scope>NUCLEOTIDE SEQUENCE [LARGE SCALE GENOMIC DNA]</scope>
    <source>
        <strain evidence="2 3">RA17</strain>
    </source>
</reference>
<dbReference type="Proteomes" id="UP000249260">
    <property type="component" value="Unassembled WGS sequence"/>
</dbReference>
<feature type="transmembrane region" description="Helical" evidence="1">
    <location>
        <begin position="7"/>
        <end position="28"/>
    </location>
</feature>
<proteinExistence type="predicted"/>
<dbReference type="RefSeq" id="WP_112885398.1">
    <property type="nucleotide sequence ID" value="NZ_QLUW01000006.1"/>
</dbReference>
<keyword evidence="1" id="KW-1133">Transmembrane helix</keyword>
<comment type="caution">
    <text evidence="2">The sequence shown here is derived from an EMBL/GenBank/DDBJ whole genome shotgun (WGS) entry which is preliminary data.</text>
</comment>
<dbReference type="AlphaFoldDB" id="A0A328U1D0"/>
<dbReference type="PROSITE" id="PS51257">
    <property type="entry name" value="PROKAR_LIPOPROTEIN"/>
    <property type="match status" value="1"/>
</dbReference>
<dbReference type="InterPro" id="IPR043751">
    <property type="entry name" value="DUF5696"/>
</dbReference>
<protein>
    <submittedName>
        <fullName evidence="2">Uncharacterized protein</fullName>
    </submittedName>
</protein>
<evidence type="ECO:0000313" key="2">
    <source>
        <dbReference type="EMBL" id="RAP73814.1"/>
    </source>
</evidence>
<gene>
    <name evidence="2" type="ORF">DL346_26545</name>
</gene>
<keyword evidence="3" id="KW-1185">Reference proteome</keyword>
<sequence length="754" mass="83546">MRNYKWLKILLTYGLAAACVAFFFFIYMGGSTKEKDDVASAEQLKAAFSDKPAAQQLSSAYRQVAENDRLILKLKEDTLAIQVTNKQSGYVWSSDIASPETNETWLNFIHSGLSIDYFDKENNNAIRTDLSSQKNKTIDVTPIEQGFQASIRFHDLRIGLDLTVKLEGDQVVVNIPQKSILEGDQFKLGSIIVYPFLGATKGGDINGYMFIPDGSGALIKFADNKGKYKTPYDAKIYGDNKGIDIERIAVIPEDGFLEAYRAQFPVFGLVHGEKQHAVLGMVEKGKYNARILSYPNGVSTPYNWSTAQFIVRESYLQPTSRTMGGIVVFEKTRNQEDMQTRYSFLEGEDASYIGMARTYRGRLIAQGALGAKPAAAGEANIPLHLDVLGAETEGGLFANTILPMTTANQLSSMLDQLSAEGVSRTSVVFKGWSKGGLSGTNPSPVDLEPVLGSASDFAKLQEQIDKTGGKLYYYSDFTTAYDTSKRFQPRSEAATKIDKKLLSMSTDKPVYPSKYYMSANYALKVAEENASDYKASGIEALAVDVTPYELFSERVEGAVSSRSKSAATYHALFDKLKPQLSSMAMYRPNDYMLPYADQLFGVPMESSQYTYTSETVPFEQIVLKGYKNYYAEPINFMANPQKKLLKMIETASYPSYYLTSESPFRLRLTNSSDVYASEFASWKANIVSTYKMLNEALGPVQYATIEDRSLLAKGIVQVTYSNGKAIVVNYNDQAYDGKDVSVPALGFKVIEVKG</sequence>
<evidence type="ECO:0000313" key="3">
    <source>
        <dbReference type="Proteomes" id="UP000249260"/>
    </source>
</evidence>
<dbReference type="EMBL" id="QLUW01000006">
    <property type="protein sequence ID" value="RAP73814.1"/>
    <property type="molecule type" value="Genomic_DNA"/>
</dbReference>
<keyword evidence="1" id="KW-0472">Membrane</keyword>
<name>A0A328U1D0_9BACL</name>
<dbReference type="OrthoDB" id="9793135at2"/>
<organism evidence="2 3">
    <name type="scientific">Paenibacillus montanisoli</name>
    <dbReference type="NCBI Taxonomy" id="2081970"/>
    <lineage>
        <taxon>Bacteria</taxon>
        <taxon>Bacillati</taxon>
        <taxon>Bacillota</taxon>
        <taxon>Bacilli</taxon>
        <taxon>Bacillales</taxon>
        <taxon>Paenibacillaceae</taxon>
        <taxon>Paenibacillus</taxon>
    </lineage>
</organism>